<dbReference type="AlphaFoldDB" id="A0AAD7H4M9"/>
<comment type="caution">
    <text evidence="1">The sequence shown here is derived from an EMBL/GenBank/DDBJ whole genome shotgun (WGS) entry which is preliminary data.</text>
</comment>
<feature type="non-terminal residue" evidence="1">
    <location>
        <position position="75"/>
    </location>
</feature>
<accession>A0AAD7H4M9</accession>
<sequence length="75" mass="8074">QLPLIPGFSFTAHNSQSRSLNAATIHLESCATIAASYVMLSRIRCGEDELTGLAILGSVPAQKIQNHAPQEVRNE</sequence>
<evidence type="ECO:0000313" key="2">
    <source>
        <dbReference type="Proteomes" id="UP001215598"/>
    </source>
</evidence>
<dbReference type="EMBL" id="JARKIB010000386">
    <property type="protein sequence ID" value="KAJ7711764.1"/>
    <property type="molecule type" value="Genomic_DNA"/>
</dbReference>
<dbReference type="Proteomes" id="UP001215598">
    <property type="component" value="Unassembled WGS sequence"/>
</dbReference>
<name>A0AAD7H4M9_9AGAR</name>
<organism evidence="1 2">
    <name type="scientific">Mycena metata</name>
    <dbReference type="NCBI Taxonomy" id="1033252"/>
    <lineage>
        <taxon>Eukaryota</taxon>
        <taxon>Fungi</taxon>
        <taxon>Dikarya</taxon>
        <taxon>Basidiomycota</taxon>
        <taxon>Agaricomycotina</taxon>
        <taxon>Agaricomycetes</taxon>
        <taxon>Agaricomycetidae</taxon>
        <taxon>Agaricales</taxon>
        <taxon>Marasmiineae</taxon>
        <taxon>Mycenaceae</taxon>
        <taxon>Mycena</taxon>
    </lineage>
</organism>
<reference evidence="1" key="1">
    <citation type="submission" date="2023-03" db="EMBL/GenBank/DDBJ databases">
        <title>Massive genome expansion in bonnet fungi (Mycena s.s.) driven by repeated elements and novel gene families across ecological guilds.</title>
        <authorList>
            <consortium name="Lawrence Berkeley National Laboratory"/>
            <person name="Harder C.B."/>
            <person name="Miyauchi S."/>
            <person name="Viragh M."/>
            <person name="Kuo A."/>
            <person name="Thoen E."/>
            <person name="Andreopoulos B."/>
            <person name="Lu D."/>
            <person name="Skrede I."/>
            <person name="Drula E."/>
            <person name="Henrissat B."/>
            <person name="Morin E."/>
            <person name="Kohler A."/>
            <person name="Barry K."/>
            <person name="LaButti K."/>
            <person name="Morin E."/>
            <person name="Salamov A."/>
            <person name="Lipzen A."/>
            <person name="Mereny Z."/>
            <person name="Hegedus B."/>
            <person name="Baldrian P."/>
            <person name="Stursova M."/>
            <person name="Weitz H."/>
            <person name="Taylor A."/>
            <person name="Grigoriev I.V."/>
            <person name="Nagy L.G."/>
            <person name="Martin F."/>
            <person name="Kauserud H."/>
        </authorList>
    </citation>
    <scope>NUCLEOTIDE SEQUENCE</scope>
    <source>
        <strain evidence="1">CBHHK182m</strain>
    </source>
</reference>
<keyword evidence="2" id="KW-1185">Reference proteome</keyword>
<evidence type="ECO:0000313" key="1">
    <source>
        <dbReference type="EMBL" id="KAJ7711764.1"/>
    </source>
</evidence>
<protein>
    <submittedName>
        <fullName evidence="1">Uncharacterized protein</fullName>
    </submittedName>
</protein>
<gene>
    <name evidence="1" type="ORF">B0H16DRAFT_1235628</name>
</gene>
<proteinExistence type="predicted"/>
<feature type="non-terminal residue" evidence="1">
    <location>
        <position position="1"/>
    </location>
</feature>